<dbReference type="SUPFAM" id="SSF53732">
    <property type="entry name" value="Aconitase iron-sulfur domain"/>
    <property type="match status" value="1"/>
</dbReference>
<dbReference type="InterPro" id="IPR050067">
    <property type="entry name" value="IPM_dehydratase_rel_enz"/>
</dbReference>
<accession>G7VYL5</accession>
<dbReference type="RefSeq" id="WP_014279736.1">
    <property type="nucleotide sequence ID" value="NC_016641.1"/>
</dbReference>
<dbReference type="Proteomes" id="UP000005876">
    <property type="component" value="Chromosome"/>
</dbReference>
<keyword evidence="4" id="KW-0411">Iron-sulfur</keyword>
<dbReference type="OrthoDB" id="9802769at2"/>
<dbReference type="InterPro" id="IPR015931">
    <property type="entry name" value="Acnase/IPM_dHydase_lsu_aba_1/3"/>
</dbReference>
<keyword evidence="5" id="KW-0456">Lyase</keyword>
<dbReference type="Gene3D" id="3.30.499.10">
    <property type="entry name" value="Aconitase, domain 3"/>
    <property type="match status" value="2"/>
</dbReference>
<evidence type="ECO:0000256" key="3">
    <source>
        <dbReference type="ARBA" id="ARBA00023004"/>
    </source>
</evidence>
<feature type="domain" description="Aconitase/3-isopropylmalate dehydratase large subunit alpha/beta/alpha" evidence="7">
    <location>
        <begin position="65"/>
        <end position="218"/>
    </location>
</feature>
<dbReference type="Pfam" id="PF00330">
    <property type="entry name" value="Aconitase"/>
    <property type="match status" value="2"/>
</dbReference>
<dbReference type="GO" id="GO:0043436">
    <property type="term" value="P:oxoacid metabolic process"/>
    <property type="evidence" value="ECO:0007669"/>
    <property type="project" value="UniProtKB-ARBA"/>
</dbReference>
<reference evidence="8 9" key="3">
    <citation type="journal article" date="2012" name="J. Bacteriol.">
        <title>Genome Sequence of Paenibacillus terrae HPL-003, a Xylanase-Producing Bacterium Isolated from Soil Found in Forest Residue.</title>
        <authorList>
            <person name="Shin S.H."/>
            <person name="Kim S."/>
            <person name="Kim J.Y."/>
            <person name="Song H.Y."/>
            <person name="Cho S.J."/>
            <person name="Kim D.R."/>
            <person name="Lee K.I."/>
            <person name="Lim H.K."/>
            <person name="Park N.J."/>
            <person name="Hwang I.T."/>
            <person name="Yang K.S."/>
        </authorList>
    </citation>
    <scope>NUCLEOTIDE SEQUENCE [LARGE SCALE GENOMIC DNA]</scope>
    <source>
        <strain evidence="8 9">HPL-003</strain>
    </source>
</reference>
<evidence type="ECO:0000256" key="5">
    <source>
        <dbReference type="ARBA" id="ARBA00023239"/>
    </source>
</evidence>
<sequence>MTMIEHVLSASVGNGVTIKPDYIVLNDSLDLELVNALSEIKTLANKDQLIVILNYDIPAGSFTSAEIQKKLIHFAREHDIEFVQAEGIGYHILLNKYVKEGNVVVSTGMHNSIFGSKGALGLHVESEQIIDVCVKGELTLTVPETVYVELKGSLSPDSTMKDFMLTFLDEGTKGKYAGKVIEFVGEGVQSLCAKQKTDLCLLAARSGAVSAFVQINSQGIHTTDVYDLSTVKPVVALPGSIHQTQSVKALKDTPVAACFIGGCTGGSIEDLRQAAEILKDKKVATYTRLTISPETNEVYLKAMEEGLLETFIDSGAQIINPGCASCLTTSKGVVGSGENMLSASCWNFAGCNGTKDSNVFLASSATVAAAALTGYVCETTK</sequence>
<gene>
    <name evidence="8" type="ordered locus">HPL003_11240</name>
</gene>
<evidence type="ECO:0000256" key="4">
    <source>
        <dbReference type="ARBA" id="ARBA00023014"/>
    </source>
</evidence>
<dbReference type="InterPro" id="IPR001030">
    <property type="entry name" value="Acoase/IPM_deHydtase_lsu_aba"/>
</dbReference>
<protein>
    <recommendedName>
        <fullName evidence="1">aconitate hydratase</fullName>
        <ecNumber evidence="1">4.2.1.3</ecNumber>
    </recommendedName>
</protein>
<keyword evidence="3" id="KW-0408">Iron</keyword>
<evidence type="ECO:0000256" key="1">
    <source>
        <dbReference type="ARBA" id="ARBA00012926"/>
    </source>
</evidence>
<evidence type="ECO:0000256" key="6">
    <source>
        <dbReference type="ARBA" id="ARBA00023501"/>
    </source>
</evidence>
<proteinExistence type="predicted"/>
<reference evidence="9" key="1">
    <citation type="submission" date="2011-11" db="EMBL/GenBank/DDBJ databases">
        <title>Complete sequence of Paenibacillus terrae HPL-003.</title>
        <authorList>
            <person name="Shin S.H."/>
            <person name="Kim S."/>
            <person name="Kim J.Y."/>
        </authorList>
    </citation>
    <scope>NUCLEOTIDE SEQUENCE [LARGE SCALE GENOMIC DNA]</scope>
    <source>
        <strain evidence="9">HPL-003</strain>
    </source>
</reference>
<dbReference type="HOGENOM" id="CLU_006714_3_4_9"/>
<dbReference type="GO" id="GO:0003994">
    <property type="term" value="F:aconitate hydratase activity"/>
    <property type="evidence" value="ECO:0007669"/>
    <property type="project" value="UniProtKB-EC"/>
</dbReference>
<dbReference type="InterPro" id="IPR036008">
    <property type="entry name" value="Aconitase_4Fe-4S_dom"/>
</dbReference>
<reference key="2">
    <citation type="submission" date="2011-11" db="EMBL/GenBank/DDBJ databases">
        <authorList>
            <person name="Shin S.H."/>
            <person name="Kim S."/>
            <person name="Kim J.Y."/>
        </authorList>
    </citation>
    <scope>NUCLEOTIDE SEQUENCE</scope>
    <source>
        <strain>HPL-003</strain>
    </source>
</reference>
<dbReference type="eggNOG" id="COG0065">
    <property type="taxonomic scope" value="Bacteria"/>
</dbReference>
<evidence type="ECO:0000259" key="7">
    <source>
        <dbReference type="Pfam" id="PF00330"/>
    </source>
</evidence>
<keyword evidence="2" id="KW-0479">Metal-binding</keyword>
<dbReference type="EMBL" id="CP003107">
    <property type="protein sequence ID" value="AET59005.1"/>
    <property type="molecule type" value="Genomic_DNA"/>
</dbReference>
<organism evidence="8 9">
    <name type="scientific">Paenibacillus terrae (strain HPL-003)</name>
    <dbReference type="NCBI Taxonomy" id="985665"/>
    <lineage>
        <taxon>Bacteria</taxon>
        <taxon>Bacillati</taxon>
        <taxon>Bacillota</taxon>
        <taxon>Bacilli</taxon>
        <taxon>Bacillales</taxon>
        <taxon>Paenibacillaceae</taxon>
        <taxon>Paenibacillus</taxon>
    </lineage>
</organism>
<dbReference type="PANTHER" id="PTHR43822">
    <property type="entry name" value="HOMOACONITASE, MITOCHONDRIAL-RELATED"/>
    <property type="match status" value="1"/>
</dbReference>
<evidence type="ECO:0000256" key="2">
    <source>
        <dbReference type="ARBA" id="ARBA00022723"/>
    </source>
</evidence>
<dbReference type="GO" id="GO:0051536">
    <property type="term" value="F:iron-sulfur cluster binding"/>
    <property type="evidence" value="ECO:0007669"/>
    <property type="project" value="UniProtKB-KW"/>
</dbReference>
<name>G7VYL5_PAETH</name>
<dbReference type="AlphaFoldDB" id="G7VYL5"/>
<evidence type="ECO:0000313" key="9">
    <source>
        <dbReference type="Proteomes" id="UP000005876"/>
    </source>
</evidence>
<comment type="catalytic activity">
    <reaction evidence="6">
        <text>citrate = D-threo-isocitrate</text>
        <dbReference type="Rhea" id="RHEA:10336"/>
        <dbReference type="ChEBI" id="CHEBI:15562"/>
        <dbReference type="ChEBI" id="CHEBI:16947"/>
        <dbReference type="EC" id="4.2.1.3"/>
    </reaction>
</comment>
<feature type="domain" description="Aconitase/3-isopropylmalate dehydratase large subunit alpha/beta/alpha" evidence="7">
    <location>
        <begin position="245"/>
        <end position="374"/>
    </location>
</feature>
<evidence type="ECO:0000313" key="8">
    <source>
        <dbReference type="EMBL" id="AET59005.1"/>
    </source>
</evidence>
<dbReference type="EC" id="4.2.1.3" evidence="1"/>
<dbReference type="PANTHER" id="PTHR43822:SF2">
    <property type="entry name" value="HOMOACONITASE, MITOCHONDRIAL"/>
    <property type="match status" value="1"/>
</dbReference>
<dbReference type="GO" id="GO:0046872">
    <property type="term" value="F:metal ion binding"/>
    <property type="evidence" value="ECO:0007669"/>
    <property type="project" value="UniProtKB-KW"/>
</dbReference>
<dbReference type="STRING" id="985665.HPL003_11240"/>
<dbReference type="KEGG" id="pta:HPL003_11240"/>